<evidence type="ECO:0000256" key="11">
    <source>
        <dbReference type="ARBA" id="ARBA00023033"/>
    </source>
</evidence>
<keyword evidence="9 14" id="KW-0560">Oxidoreductase</keyword>
<dbReference type="InterPro" id="IPR001128">
    <property type="entry name" value="Cyt_P450"/>
</dbReference>
<evidence type="ECO:0000256" key="10">
    <source>
        <dbReference type="ARBA" id="ARBA00023004"/>
    </source>
</evidence>
<evidence type="ECO:0000313" key="16">
    <source>
        <dbReference type="Proteomes" id="UP001329430"/>
    </source>
</evidence>
<evidence type="ECO:0000256" key="14">
    <source>
        <dbReference type="RuleBase" id="RU000461"/>
    </source>
</evidence>
<dbReference type="InterPro" id="IPR017972">
    <property type="entry name" value="Cyt_P450_CS"/>
</dbReference>
<dbReference type="Pfam" id="PF00067">
    <property type="entry name" value="p450"/>
    <property type="match status" value="1"/>
</dbReference>
<keyword evidence="16" id="KW-1185">Reference proteome</keyword>
<dbReference type="EMBL" id="JAVRBK010000007">
    <property type="protein sequence ID" value="KAK5641506.1"/>
    <property type="molecule type" value="Genomic_DNA"/>
</dbReference>
<evidence type="ECO:0000256" key="2">
    <source>
        <dbReference type="ARBA" id="ARBA00004174"/>
    </source>
</evidence>
<reference evidence="15 16" key="1">
    <citation type="journal article" date="2024" name="Insects">
        <title>An Improved Chromosome-Level Genome Assembly of the Firefly Pyrocoelia pectoralis.</title>
        <authorList>
            <person name="Fu X."/>
            <person name="Meyer-Rochow V.B."/>
            <person name="Ballantyne L."/>
            <person name="Zhu X."/>
        </authorList>
    </citation>
    <scope>NUCLEOTIDE SEQUENCE [LARGE SCALE GENOMIC DNA]</scope>
    <source>
        <strain evidence="15">XCY_ONT2</strain>
    </source>
</reference>
<sequence length="498" mass="57538">MILTILTCTILILLYLKMRRTYKYWRNLNVVYVRPWPLFGYMAPSVLRLKAFPMILQKVYNVFPEQRYFGAYQFGTPVLFIRSPNLIKKILSDDFATFPDRRIIMEANVDPLWAKNLHAMQGGNHWHNLRTALSLGLTDNHLSKMFESMKTCAKNFAYFFLDTNTESIELLDVTSKFVNDVIASTVFGVSYNSLENSRNDFYLMSKDITKFNLMKVIKLFGFSKFEMLKFRIIEERTNQFYKHVVENASPHQENHLVRILIKNGIGYDGIGDTETDKDVLDEAVAQGIHFLISGFETVFIGLSFLVYELAINANIQEKLRQEVDAISELCKDLSYGQIGKMQYLDMVVSESLRKWPPTVLIDRKSVKPFTIEAEKVWDTTTTFNENTICLIPSFAIHRDKKYYPNPDEFDPERFSPLNRQKIKPNTYIPFGFGPRNCIGFQFALLEIKTAVFHLLSEFEIVSTDKTKNPIKLSTSGFQLSPAGGIWVGLKPRRPLDTL</sequence>
<dbReference type="GO" id="GO:0005789">
    <property type="term" value="C:endoplasmic reticulum membrane"/>
    <property type="evidence" value="ECO:0007669"/>
    <property type="project" value="UniProtKB-SubCell"/>
</dbReference>
<dbReference type="Proteomes" id="UP001329430">
    <property type="component" value="Chromosome 7"/>
</dbReference>
<dbReference type="PANTHER" id="PTHR24292">
    <property type="entry name" value="CYTOCHROME P450"/>
    <property type="match status" value="1"/>
</dbReference>
<evidence type="ECO:0000256" key="13">
    <source>
        <dbReference type="PIRSR" id="PIRSR602401-1"/>
    </source>
</evidence>
<dbReference type="PANTHER" id="PTHR24292:SF54">
    <property type="entry name" value="CYP9F3-RELATED"/>
    <property type="match status" value="1"/>
</dbReference>
<dbReference type="InterPro" id="IPR050476">
    <property type="entry name" value="Insect_CytP450_Detox"/>
</dbReference>
<dbReference type="FunFam" id="1.10.630.10:FF:000182">
    <property type="entry name" value="Cytochrome P450 3A4"/>
    <property type="match status" value="1"/>
</dbReference>
<dbReference type="AlphaFoldDB" id="A0AAN7VAI1"/>
<evidence type="ECO:0000256" key="3">
    <source>
        <dbReference type="ARBA" id="ARBA00004406"/>
    </source>
</evidence>
<evidence type="ECO:0000313" key="15">
    <source>
        <dbReference type="EMBL" id="KAK5641506.1"/>
    </source>
</evidence>
<dbReference type="InterPro" id="IPR002401">
    <property type="entry name" value="Cyt_P450_E_grp-I"/>
</dbReference>
<evidence type="ECO:0000256" key="12">
    <source>
        <dbReference type="ARBA" id="ARBA00023136"/>
    </source>
</evidence>
<dbReference type="GO" id="GO:0020037">
    <property type="term" value="F:heme binding"/>
    <property type="evidence" value="ECO:0007669"/>
    <property type="project" value="InterPro"/>
</dbReference>
<organism evidence="15 16">
    <name type="scientific">Pyrocoelia pectoralis</name>
    <dbReference type="NCBI Taxonomy" id="417401"/>
    <lineage>
        <taxon>Eukaryota</taxon>
        <taxon>Metazoa</taxon>
        <taxon>Ecdysozoa</taxon>
        <taxon>Arthropoda</taxon>
        <taxon>Hexapoda</taxon>
        <taxon>Insecta</taxon>
        <taxon>Pterygota</taxon>
        <taxon>Neoptera</taxon>
        <taxon>Endopterygota</taxon>
        <taxon>Coleoptera</taxon>
        <taxon>Polyphaga</taxon>
        <taxon>Elateriformia</taxon>
        <taxon>Elateroidea</taxon>
        <taxon>Lampyridae</taxon>
        <taxon>Lampyrinae</taxon>
        <taxon>Pyrocoelia</taxon>
    </lineage>
</organism>
<dbReference type="GO" id="GO:0004497">
    <property type="term" value="F:monooxygenase activity"/>
    <property type="evidence" value="ECO:0007669"/>
    <property type="project" value="UniProtKB-KW"/>
</dbReference>
<dbReference type="GO" id="GO:0016705">
    <property type="term" value="F:oxidoreductase activity, acting on paired donors, with incorporation or reduction of molecular oxygen"/>
    <property type="evidence" value="ECO:0007669"/>
    <property type="project" value="InterPro"/>
</dbReference>
<dbReference type="GO" id="GO:0005506">
    <property type="term" value="F:iron ion binding"/>
    <property type="evidence" value="ECO:0007669"/>
    <property type="project" value="InterPro"/>
</dbReference>
<evidence type="ECO:0000256" key="9">
    <source>
        <dbReference type="ARBA" id="ARBA00023002"/>
    </source>
</evidence>
<evidence type="ECO:0000256" key="5">
    <source>
        <dbReference type="ARBA" id="ARBA00022617"/>
    </source>
</evidence>
<keyword evidence="7" id="KW-0256">Endoplasmic reticulum</keyword>
<gene>
    <name evidence="15" type="ORF">RI129_010053</name>
</gene>
<evidence type="ECO:0000256" key="4">
    <source>
        <dbReference type="ARBA" id="ARBA00010617"/>
    </source>
</evidence>
<feature type="binding site" description="axial binding residue" evidence="13">
    <location>
        <position position="437"/>
    </location>
    <ligand>
        <name>heme</name>
        <dbReference type="ChEBI" id="CHEBI:30413"/>
    </ligand>
    <ligandPart>
        <name>Fe</name>
        <dbReference type="ChEBI" id="CHEBI:18248"/>
    </ligandPart>
</feature>
<evidence type="ECO:0000256" key="8">
    <source>
        <dbReference type="ARBA" id="ARBA00022848"/>
    </source>
</evidence>
<accession>A0AAN7VAI1</accession>
<comment type="cofactor">
    <cofactor evidence="1 13">
        <name>heme</name>
        <dbReference type="ChEBI" id="CHEBI:30413"/>
    </cofactor>
</comment>
<dbReference type="SUPFAM" id="SSF48264">
    <property type="entry name" value="Cytochrome P450"/>
    <property type="match status" value="1"/>
</dbReference>
<comment type="similarity">
    <text evidence="4 14">Belongs to the cytochrome P450 family.</text>
</comment>
<keyword evidence="11 14" id="KW-0503">Monooxygenase</keyword>
<evidence type="ECO:0008006" key="17">
    <source>
        <dbReference type="Google" id="ProtNLM"/>
    </source>
</evidence>
<dbReference type="PROSITE" id="PS00086">
    <property type="entry name" value="CYTOCHROME_P450"/>
    <property type="match status" value="1"/>
</dbReference>
<keyword evidence="6 13" id="KW-0479">Metal-binding</keyword>
<evidence type="ECO:0000256" key="7">
    <source>
        <dbReference type="ARBA" id="ARBA00022824"/>
    </source>
</evidence>
<name>A0AAN7VAI1_9COLE</name>
<dbReference type="CDD" id="cd11056">
    <property type="entry name" value="CYP6-like"/>
    <property type="match status" value="1"/>
</dbReference>
<dbReference type="PRINTS" id="PR00463">
    <property type="entry name" value="EP450I"/>
</dbReference>
<dbReference type="PRINTS" id="PR00385">
    <property type="entry name" value="P450"/>
</dbReference>
<evidence type="ECO:0000256" key="6">
    <source>
        <dbReference type="ARBA" id="ARBA00022723"/>
    </source>
</evidence>
<keyword evidence="5 13" id="KW-0349">Heme</keyword>
<protein>
    <recommendedName>
        <fullName evidence="17">Cytochrome P450</fullName>
    </recommendedName>
</protein>
<proteinExistence type="inferred from homology"/>
<comment type="caution">
    <text evidence="15">The sequence shown here is derived from an EMBL/GenBank/DDBJ whole genome shotgun (WGS) entry which is preliminary data.</text>
</comment>
<comment type="subcellular location">
    <subcellularLocation>
        <location evidence="3">Endoplasmic reticulum membrane</location>
        <topology evidence="3">Peripheral membrane protein</topology>
    </subcellularLocation>
    <subcellularLocation>
        <location evidence="2">Microsome membrane</location>
        <topology evidence="2">Peripheral membrane protein</topology>
    </subcellularLocation>
</comment>
<dbReference type="Gene3D" id="1.10.630.10">
    <property type="entry name" value="Cytochrome P450"/>
    <property type="match status" value="1"/>
</dbReference>
<keyword evidence="12" id="KW-0472">Membrane</keyword>
<dbReference type="InterPro" id="IPR036396">
    <property type="entry name" value="Cyt_P450_sf"/>
</dbReference>
<keyword evidence="8" id="KW-0492">Microsome</keyword>
<keyword evidence="10 13" id="KW-0408">Iron</keyword>
<evidence type="ECO:0000256" key="1">
    <source>
        <dbReference type="ARBA" id="ARBA00001971"/>
    </source>
</evidence>